<sequence>VFGFPKKNVGRKRHYSMGARISPSLNEVLFFLYSSSASLADVNIRTFGLDGDVDEVDEVDGNEMEQSKEKKAWSGRDGDSNDAERE</sequence>
<feature type="compositionally biased region" description="Basic and acidic residues" evidence="1">
    <location>
        <begin position="65"/>
        <end position="86"/>
    </location>
</feature>
<evidence type="ECO:0000256" key="1">
    <source>
        <dbReference type="SAM" id="MobiDB-lite"/>
    </source>
</evidence>
<protein>
    <submittedName>
        <fullName evidence="2">Uncharacterized protein</fullName>
    </submittedName>
</protein>
<accession>D4DBN5</accession>
<organism evidence="2 3">
    <name type="scientific">Trichophyton verrucosum (strain HKI 0517)</name>
    <dbReference type="NCBI Taxonomy" id="663202"/>
    <lineage>
        <taxon>Eukaryota</taxon>
        <taxon>Fungi</taxon>
        <taxon>Dikarya</taxon>
        <taxon>Ascomycota</taxon>
        <taxon>Pezizomycotina</taxon>
        <taxon>Eurotiomycetes</taxon>
        <taxon>Eurotiomycetidae</taxon>
        <taxon>Onygenales</taxon>
        <taxon>Arthrodermataceae</taxon>
        <taxon>Trichophyton</taxon>
    </lineage>
</organism>
<name>D4DBN5_TRIVH</name>
<dbReference type="Proteomes" id="UP000008383">
    <property type="component" value="Unassembled WGS sequence"/>
</dbReference>
<dbReference type="KEGG" id="tve:TRV_04535"/>
<reference evidence="3" key="1">
    <citation type="journal article" date="2011" name="Genome Biol.">
        <title>Comparative and functional genomics provide insights into the pathogenicity of dermatophytic fungi.</title>
        <authorList>
            <person name="Burmester A."/>
            <person name="Shelest E."/>
            <person name="Gloeckner G."/>
            <person name="Heddergott C."/>
            <person name="Schindler S."/>
            <person name="Staib P."/>
            <person name="Heidel A."/>
            <person name="Felder M."/>
            <person name="Petzold A."/>
            <person name="Szafranski K."/>
            <person name="Feuermann M."/>
            <person name="Pedruzzi I."/>
            <person name="Priebe S."/>
            <person name="Groth M."/>
            <person name="Winkler R."/>
            <person name="Li W."/>
            <person name="Kniemeyer O."/>
            <person name="Schroeckh V."/>
            <person name="Hertweck C."/>
            <person name="Hube B."/>
            <person name="White T.C."/>
            <person name="Platzer M."/>
            <person name="Guthke R."/>
            <person name="Heitman J."/>
            <person name="Woestemeyer J."/>
            <person name="Zipfel P.F."/>
            <person name="Monod M."/>
            <person name="Brakhage A.A."/>
        </authorList>
    </citation>
    <scope>NUCLEOTIDE SEQUENCE [LARGE SCALE GENOMIC DNA]</scope>
    <source>
        <strain evidence="3">HKI 0517</strain>
    </source>
</reference>
<dbReference type="GeneID" id="9578260"/>
<dbReference type="AlphaFoldDB" id="D4DBN5"/>
<comment type="caution">
    <text evidence="2">The sequence shown here is derived from an EMBL/GenBank/DDBJ whole genome shotgun (WGS) entry which is preliminary data.</text>
</comment>
<evidence type="ECO:0000313" key="3">
    <source>
        <dbReference type="Proteomes" id="UP000008383"/>
    </source>
</evidence>
<gene>
    <name evidence="2" type="ORF">TRV_04535</name>
</gene>
<feature type="non-terminal residue" evidence="2">
    <location>
        <position position="1"/>
    </location>
</feature>
<dbReference type="EMBL" id="ACYE01000227">
    <property type="protein sequence ID" value="EFE40762.1"/>
    <property type="molecule type" value="Genomic_DNA"/>
</dbReference>
<dbReference type="RefSeq" id="XP_003021380.1">
    <property type="nucleotide sequence ID" value="XM_003021334.1"/>
</dbReference>
<feature type="region of interest" description="Disordered" evidence="1">
    <location>
        <begin position="56"/>
        <end position="86"/>
    </location>
</feature>
<keyword evidence="3" id="KW-1185">Reference proteome</keyword>
<dbReference type="HOGENOM" id="CLU_2504110_0_0_1"/>
<proteinExistence type="predicted"/>
<evidence type="ECO:0000313" key="2">
    <source>
        <dbReference type="EMBL" id="EFE40762.1"/>
    </source>
</evidence>